<evidence type="ECO:0000313" key="3">
    <source>
        <dbReference type="Proteomes" id="UP001500879"/>
    </source>
</evidence>
<organism evidence="2 3">
    <name type="scientific">Streptomyces luteireticuli</name>
    <dbReference type="NCBI Taxonomy" id="173858"/>
    <lineage>
        <taxon>Bacteria</taxon>
        <taxon>Bacillati</taxon>
        <taxon>Actinomycetota</taxon>
        <taxon>Actinomycetes</taxon>
        <taxon>Kitasatosporales</taxon>
        <taxon>Streptomycetaceae</taxon>
        <taxon>Streptomyces</taxon>
    </lineage>
</organism>
<dbReference type="RefSeq" id="WP_344027188.1">
    <property type="nucleotide sequence ID" value="NZ_BAAABX010000048.1"/>
</dbReference>
<proteinExistence type="predicted"/>
<dbReference type="Proteomes" id="UP001500879">
    <property type="component" value="Unassembled WGS sequence"/>
</dbReference>
<feature type="transmembrane region" description="Helical" evidence="1">
    <location>
        <begin position="42"/>
        <end position="62"/>
    </location>
</feature>
<reference evidence="2 3" key="1">
    <citation type="journal article" date="2019" name="Int. J. Syst. Evol. Microbiol.">
        <title>The Global Catalogue of Microorganisms (GCM) 10K type strain sequencing project: providing services to taxonomists for standard genome sequencing and annotation.</title>
        <authorList>
            <consortium name="The Broad Institute Genomics Platform"/>
            <consortium name="The Broad Institute Genome Sequencing Center for Infectious Disease"/>
            <person name="Wu L."/>
            <person name="Ma J."/>
        </authorList>
    </citation>
    <scope>NUCLEOTIDE SEQUENCE [LARGE SCALE GENOMIC DNA]</scope>
    <source>
        <strain evidence="2 3">JCM 4788</strain>
    </source>
</reference>
<gene>
    <name evidence="2" type="ORF">GCM10010357_45040</name>
</gene>
<keyword evidence="1" id="KW-0472">Membrane</keyword>
<dbReference type="EMBL" id="BAAABX010000048">
    <property type="protein sequence ID" value="GAA0418688.1"/>
    <property type="molecule type" value="Genomic_DNA"/>
</dbReference>
<evidence type="ECO:0000313" key="2">
    <source>
        <dbReference type="EMBL" id="GAA0418688.1"/>
    </source>
</evidence>
<evidence type="ECO:0000256" key="1">
    <source>
        <dbReference type="SAM" id="Phobius"/>
    </source>
</evidence>
<name>A0ABN0YY29_9ACTN</name>
<protein>
    <recommendedName>
        <fullName evidence="4">DUF2871 family protein</fullName>
    </recommendedName>
</protein>
<keyword evidence="3" id="KW-1185">Reference proteome</keyword>
<keyword evidence="1" id="KW-0812">Transmembrane</keyword>
<comment type="caution">
    <text evidence="2">The sequence shown here is derived from an EMBL/GenBank/DDBJ whole genome shotgun (WGS) entry which is preliminary data.</text>
</comment>
<sequence>MKFILLQIFGMVMMAVGGQGVIRLLVDHDKPGLLGWLPGGFPAAFGGHVAIVVIGLLLGGWANDRAKAGGHLD</sequence>
<keyword evidence="1" id="KW-1133">Transmembrane helix</keyword>
<evidence type="ECO:0008006" key="4">
    <source>
        <dbReference type="Google" id="ProtNLM"/>
    </source>
</evidence>
<accession>A0ABN0YY29</accession>